<evidence type="ECO:0000313" key="1">
    <source>
        <dbReference type="EMBL" id="MBD7944227.1"/>
    </source>
</evidence>
<dbReference type="RefSeq" id="WP_144538479.1">
    <property type="nucleotide sequence ID" value="NZ_JACSQO010000003.1"/>
</dbReference>
<dbReference type="Proteomes" id="UP000640786">
    <property type="component" value="Unassembled WGS sequence"/>
</dbReference>
<organism evidence="1 2">
    <name type="scientific">Psychrobacillus faecigallinarum</name>
    <dbReference type="NCBI Taxonomy" id="2762235"/>
    <lineage>
        <taxon>Bacteria</taxon>
        <taxon>Bacillati</taxon>
        <taxon>Bacillota</taxon>
        <taxon>Bacilli</taxon>
        <taxon>Bacillales</taxon>
        <taxon>Bacillaceae</taxon>
        <taxon>Psychrobacillus</taxon>
    </lineage>
</organism>
<reference evidence="1 2" key="1">
    <citation type="submission" date="2020-08" db="EMBL/GenBank/DDBJ databases">
        <title>A Genomic Blueprint of the Chicken Gut Microbiome.</title>
        <authorList>
            <person name="Gilroy R."/>
            <person name="Ravi A."/>
            <person name="Getino M."/>
            <person name="Pursley I."/>
            <person name="Horton D.L."/>
            <person name="Alikhan N.-F."/>
            <person name="Baker D."/>
            <person name="Gharbi K."/>
            <person name="Hall N."/>
            <person name="Watson M."/>
            <person name="Adriaenssens E.M."/>
            <person name="Foster-Nyarko E."/>
            <person name="Jarju S."/>
            <person name="Secka A."/>
            <person name="Antonio M."/>
            <person name="Oren A."/>
            <person name="Chaudhuri R."/>
            <person name="La Ragione R.M."/>
            <person name="Hildebrand F."/>
            <person name="Pallen M.J."/>
        </authorList>
    </citation>
    <scope>NUCLEOTIDE SEQUENCE [LARGE SCALE GENOMIC DNA]</scope>
    <source>
        <strain evidence="1 2">Sa2BUA9</strain>
    </source>
</reference>
<accession>A0ABR8R9M1</accession>
<sequence length="228" mass="25928">MSVILSSFNNIELAQADKLHSVEQLVMINSTKSSFVMDATESNLTALEKRGHEFYIPSDLLKHVNEDSNAKVYFDLECHPFYQKIKEVIEKGITSNGVFRFRRISKGNNPQLIADDLYVLSLLFGEPKEKHIKKSKLETVISHIILMIRFESGVMAHVEFTFANVNRIELEWSGIKQIVEFDSDELRGQLLPLQYSANDLVSSAKKIDAVLIDKVRYYKNFVAGGALI</sequence>
<proteinExistence type="predicted"/>
<protein>
    <submittedName>
        <fullName evidence="1">Uncharacterized protein</fullName>
    </submittedName>
</protein>
<dbReference type="EMBL" id="JACSQO010000003">
    <property type="protein sequence ID" value="MBD7944227.1"/>
    <property type="molecule type" value="Genomic_DNA"/>
</dbReference>
<keyword evidence="2" id="KW-1185">Reference proteome</keyword>
<gene>
    <name evidence="1" type="ORF">H9650_08860</name>
</gene>
<comment type="caution">
    <text evidence="1">The sequence shown here is derived from an EMBL/GenBank/DDBJ whole genome shotgun (WGS) entry which is preliminary data.</text>
</comment>
<name>A0ABR8R9M1_9BACI</name>
<evidence type="ECO:0000313" key="2">
    <source>
        <dbReference type="Proteomes" id="UP000640786"/>
    </source>
</evidence>